<dbReference type="Pfam" id="PF13193">
    <property type="entry name" value="AMP-binding_C"/>
    <property type="match status" value="1"/>
</dbReference>
<keyword evidence="4" id="KW-0443">Lipid metabolism</keyword>
<dbReference type="InterPro" id="IPR042099">
    <property type="entry name" value="ANL_N_sf"/>
</dbReference>
<evidence type="ECO:0000313" key="7">
    <source>
        <dbReference type="EMBL" id="CAA9257538.1"/>
    </source>
</evidence>
<dbReference type="PANTHER" id="PTHR43859">
    <property type="entry name" value="ACYL-ACTIVATING ENZYME"/>
    <property type="match status" value="1"/>
</dbReference>
<feature type="domain" description="AMP-dependent synthetase/ligase" evidence="5">
    <location>
        <begin position="14"/>
        <end position="369"/>
    </location>
</feature>
<dbReference type="Gene3D" id="3.40.50.12780">
    <property type="entry name" value="N-terminal domain of ligase-like"/>
    <property type="match status" value="1"/>
</dbReference>
<evidence type="ECO:0000256" key="3">
    <source>
        <dbReference type="ARBA" id="ARBA00022832"/>
    </source>
</evidence>
<dbReference type="InterPro" id="IPR025110">
    <property type="entry name" value="AMP-bd_C"/>
</dbReference>
<accession>A0A6J4IS99</accession>
<dbReference type="NCBIfam" id="NF004837">
    <property type="entry name" value="PRK06187.1"/>
    <property type="match status" value="1"/>
</dbReference>
<dbReference type="Gene3D" id="3.30.300.30">
    <property type="match status" value="1"/>
</dbReference>
<dbReference type="EMBL" id="CADCSY010000120">
    <property type="protein sequence ID" value="CAA9257538.1"/>
    <property type="molecule type" value="Genomic_DNA"/>
</dbReference>
<dbReference type="SUPFAM" id="SSF56801">
    <property type="entry name" value="Acetyl-CoA synthetase-like"/>
    <property type="match status" value="1"/>
</dbReference>
<reference evidence="7" key="1">
    <citation type="submission" date="2020-02" db="EMBL/GenBank/DDBJ databases">
        <authorList>
            <person name="Meier V. D."/>
        </authorList>
    </citation>
    <scope>NUCLEOTIDE SEQUENCE</scope>
    <source>
        <strain evidence="7">AVDCRST_MAG20</strain>
    </source>
</reference>
<sequence>MELPLTPLDLLTRARRLFPDRVGVVDGSVRRTYAELGERCDRLARALGDELGVRPGDRVAWLCGNTAELLEAYFGVLLAGGILLPLNIRLAPAESRFVLGDAGATVLFRHPDQPDPLLAGTGQEIRQVVLGHPYEALLERQAGGPLPVPHVDEHAPAELFYTSGSTGTPKGVLLTHRALYLHAIHSALTSGISGEDVILHTIPLFHVNGWGTPHYLTGLGGVHVMLPRFDPGEVLRLVEAEGVTRLFAVPAMMRAVLDHPDVATRDLSSLRQASIGGAPTSPAMLAEVEERLGCTCICGYGMTESSPTLTRSLDKPGEAPSSARRATTGLPILGVDARVLDDDDVEVPWDGVTTGEVCARSNHVMAGYWNRPAETAEALRGGWLRTGDIAVVDGDGYLTLVDRKKDLIISGGENVSTVEVEHVLASHPAVHEVAVVGVPDERWGEVPRAWVALRPGTTATEEELIAYTRERLAGFKTPKSVVFLEELPHGGTGKVMKHDLRRRHRPPT</sequence>
<evidence type="ECO:0000259" key="6">
    <source>
        <dbReference type="Pfam" id="PF13193"/>
    </source>
</evidence>
<dbReference type="AlphaFoldDB" id="A0A6J4IS99"/>
<evidence type="ECO:0000259" key="5">
    <source>
        <dbReference type="Pfam" id="PF00501"/>
    </source>
</evidence>
<dbReference type="PROSITE" id="PS00455">
    <property type="entry name" value="AMP_BINDING"/>
    <property type="match status" value="1"/>
</dbReference>
<protein>
    <submittedName>
        <fullName evidence="7">Long-chain-fatty-acid--CoA ligase</fullName>
        <ecNumber evidence="7">6.2.1.3</ecNumber>
    </submittedName>
</protein>
<evidence type="ECO:0000256" key="1">
    <source>
        <dbReference type="ARBA" id="ARBA00006432"/>
    </source>
</evidence>
<dbReference type="FunFam" id="3.30.300.30:FF:000008">
    <property type="entry name" value="2,3-dihydroxybenzoate-AMP ligase"/>
    <property type="match status" value="1"/>
</dbReference>
<organism evidence="7">
    <name type="scientific">uncultured Acidimicrobiales bacterium</name>
    <dbReference type="NCBI Taxonomy" id="310071"/>
    <lineage>
        <taxon>Bacteria</taxon>
        <taxon>Bacillati</taxon>
        <taxon>Actinomycetota</taxon>
        <taxon>Acidimicrobiia</taxon>
        <taxon>Acidimicrobiales</taxon>
        <taxon>environmental samples</taxon>
    </lineage>
</organism>
<dbReference type="InterPro" id="IPR045851">
    <property type="entry name" value="AMP-bd_C_sf"/>
</dbReference>
<name>A0A6J4IS99_9ACTN</name>
<keyword evidence="2 7" id="KW-0436">Ligase</keyword>
<evidence type="ECO:0000256" key="2">
    <source>
        <dbReference type="ARBA" id="ARBA00022598"/>
    </source>
</evidence>
<dbReference type="Pfam" id="PF00501">
    <property type="entry name" value="AMP-binding"/>
    <property type="match status" value="1"/>
</dbReference>
<feature type="domain" description="AMP-binding enzyme C-terminal" evidence="6">
    <location>
        <begin position="419"/>
        <end position="494"/>
    </location>
</feature>
<proteinExistence type="inferred from homology"/>
<dbReference type="PANTHER" id="PTHR43859:SF4">
    <property type="entry name" value="BUTANOATE--COA LIGASE AAE1-RELATED"/>
    <property type="match status" value="1"/>
</dbReference>
<dbReference type="GO" id="GO:0004467">
    <property type="term" value="F:long-chain fatty acid-CoA ligase activity"/>
    <property type="evidence" value="ECO:0007669"/>
    <property type="project" value="UniProtKB-EC"/>
</dbReference>
<gene>
    <name evidence="7" type="ORF">AVDCRST_MAG20-2748</name>
</gene>
<dbReference type="EC" id="6.2.1.3" evidence="7"/>
<comment type="similarity">
    <text evidence="1">Belongs to the ATP-dependent AMP-binding enzyme family.</text>
</comment>
<keyword evidence="3" id="KW-0276">Fatty acid metabolism</keyword>
<dbReference type="InterPro" id="IPR020845">
    <property type="entry name" value="AMP-binding_CS"/>
</dbReference>
<dbReference type="InterPro" id="IPR000873">
    <property type="entry name" value="AMP-dep_synth/lig_dom"/>
</dbReference>
<evidence type="ECO:0000256" key="4">
    <source>
        <dbReference type="ARBA" id="ARBA00023098"/>
    </source>
</evidence>